<dbReference type="OrthoDB" id="3222at2759"/>
<evidence type="ECO:0000256" key="8">
    <source>
        <dbReference type="SAM" id="Phobius"/>
    </source>
</evidence>
<feature type="compositionally biased region" description="Low complexity" evidence="7">
    <location>
        <begin position="32"/>
        <end position="43"/>
    </location>
</feature>
<evidence type="ECO:0000256" key="3">
    <source>
        <dbReference type="ARBA" id="ARBA00022692"/>
    </source>
</evidence>
<organism evidence="9 10">
    <name type="scientific">Cochliobolus carbonum (strain 26-R-13)</name>
    <name type="common">Maize leaf spot fungus</name>
    <name type="synonym">Bipolaris zeicola</name>
    <dbReference type="NCBI Taxonomy" id="930089"/>
    <lineage>
        <taxon>Eukaryota</taxon>
        <taxon>Fungi</taxon>
        <taxon>Dikarya</taxon>
        <taxon>Ascomycota</taxon>
        <taxon>Pezizomycotina</taxon>
        <taxon>Dothideomycetes</taxon>
        <taxon>Pleosporomycetidae</taxon>
        <taxon>Pleosporales</taxon>
        <taxon>Pleosporineae</taxon>
        <taxon>Pleosporaceae</taxon>
        <taxon>Bipolaris</taxon>
    </lineage>
</organism>
<dbReference type="SUPFAM" id="SSF81338">
    <property type="entry name" value="Aquaporin-like"/>
    <property type="match status" value="1"/>
</dbReference>
<feature type="transmembrane region" description="Helical" evidence="8">
    <location>
        <begin position="53"/>
        <end position="78"/>
    </location>
</feature>
<dbReference type="GeneID" id="19147818"/>
<dbReference type="PANTHER" id="PTHR19139">
    <property type="entry name" value="AQUAPORIN TRANSPORTER"/>
    <property type="match status" value="1"/>
</dbReference>
<keyword evidence="5 8" id="KW-0472">Membrane</keyword>
<keyword evidence="6" id="KW-0813">Transport</keyword>
<dbReference type="PANTHER" id="PTHR19139:SF199">
    <property type="entry name" value="MIP17260P"/>
    <property type="match status" value="1"/>
</dbReference>
<comment type="similarity">
    <text evidence="2 6">Belongs to the MIP/aquaporin (TC 1.A.8) family.</text>
</comment>
<reference evidence="9 10" key="1">
    <citation type="journal article" date="2013" name="PLoS Genet.">
        <title>Comparative genome structure, secondary metabolite, and effector coding capacity across Cochliobolus pathogens.</title>
        <authorList>
            <person name="Condon B.J."/>
            <person name="Leng Y."/>
            <person name="Wu D."/>
            <person name="Bushley K.E."/>
            <person name="Ohm R.A."/>
            <person name="Otillar R."/>
            <person name="Martin J."/>
            <person name="Schackwitz W."/>
            <person name="Grimwood J."/>
            <person name="MohdZainudin N."/>
            <person name="Xue C."/>
            <person name="Wang R."/>
            <person name="Manning V.A."/>
            <person name="Dhillon B."/>
            <person name="Tu Z.J."/>
            <person name="Steffenson B.J."/>
            <person name="Salamov A."/>
            <person name="Sun H."/>
            <person name="Lowry S."/>
            <person name="LaButti K."/>
            <person name="Han J."/>
            <person name="Copeland A."/>
            <person name="Lindquist E."/>
            <person name="Barry K."/>
            <person name="Schmutz J."/>
            <person name="Baker S.E."/>
            <person name="Ciuffetti L.M."/>
            <person name="Grigoriev I.V."/>
            <person name="Zhong S."/>
            <person name="Turgeon B.G."/>
        </authorList>
    </citation>
    <scope>NUCLEOTIDE SEQUENCE [LARGE SCALE GENOMIC DNA]</scope>
    <source>
        <strain evidence="9 10">26-R-13</strain>
    </source>
</reference>
<evidence type="ECO:0000256" key="2">
    <source>
        <dbReference type="ARBA" id="ARBA00006175"/>
    </source>
</evidence>
<keyword evidence="3 6" id="KW-0812">Transmembrane</keyword>
<dbReference type="InterPro" id="IPR023271">
    <property type="entry name" value="Aquaporin-like"/>
</dbReference>
<evidence type="ECO:0000256" key="7">
    <source>
        <dbReference type="SAM" id="MobiDB-lite"/>
    </source>
</evidence>
<feature type="region of interest" description="Disordered" evidence="7">
    <location>
        <begin position="24"/>
        <end position="46"/>
    </location>
</feature>
<dbReference type="PRINTS" id="PR00783">
    <property type="entry name" value="MINTRINSICP"/>
</dbReference>
<dbReference type="InterPro" id="IPR000425">
    <property type="entry name" value="MIP"/>
</dbReference>
<dbReference type="Gene3D" id="1.20.1080.10">
    <property type="entry name" value="Glycerol uptake facilitator protein"/>
    <property type="match status" value="1"/>
</dbReference>
<dbReference type="GO" id="GO:0015250">
    <property type="term" value="F:water channel activity"/>
    <property type="evidence" value="ECO:0007669"/>
    <property type="project" value="TreeGrafter"/>
</dbReference>
<dbReference type="HOGENOM" id="CLU_020019_1_4_1"/>
<dbReference type="Pfam" id="PF00230">
    <property type="entry name" value="MIP"/>
    <property type="match status" value="1"/>
</dbReference>
<feature type="transmembrane region" description="Helical" evidence="8">
    <location>
        <begin position="98"/>
        <end position="120"/>
    </location>
</feature>
<evidence type="ECO:0000256" key="1">
    <source>
        <dbReference type="ARBA" id="ARBA00004141"/>
    </source>
</evidence>
<sequence length="278" mass="29495">MALAYPRHSIQLCVSIFPTTIDQPPSLPLHEPSTNTTTPSQTPRSHHTLRTEAAAFIGEFIGTFMFLSLAFTGTQIALNAAGSKELSGSGDPLPDVAKLLYIAFAFGASLAINVAIFADISGGKFVTIPLYLTRKIHWHRATQTILSQLLASIAASAFTSALLPGPLTIATTLSPSISLTRGLFLEALVTSQLILTILMLEGGWAKPMYIGASLFVAHVCSVYYTGASLNPARSFGPAVVGGFTGYHWIYWVGPLLGSAVASAVYVGVGWLRRERGGV</sequence>
<feature type="transmembrane region" description="Helical" evidence="8">
    <location>
        <begin position="141"/>
        <end position="163"/>
    </location>
</feature>
<evidence type="ECO:0000256" key="5">
    <source>
        <dbReference type="ARBA" id="ARBA00023136"/>
    </source>
</evidence>
<dbReference type="STRING" id="930089.W6Y888"/>
<name>W6Y888_COCC2</name>
<evidence type="ECO:0000313" key="9">
    <source>
        <dbReference type="EMBL" id="EUC35842.1"/>
    </source>
</evidence>
<feature type="transmembrane region" description="Helical" evidence="8">
    <location>
        <begin position="248"/>
        <end position="271"/>
    </location>
</feature>
<dbReference type="KEGG" id="bze:COCCADRAFT_34699"/>
<dbReference type="AlphaFoldDB" id="W6Y888"/>
<evidence type="ECO:0000256" key="4">
    <source>
        <dbReference type="ARBA" id="ARBA00022989"/>
    </source>
</evidence>
<proteinExistence type="inferred from homology"/>
<dbReference type="EMBL" id="KI964569">
    <property type="protein sequence ID" value="EUC35842.1"/>
    <property type="molecule type" value="Genomic_DNA"/>
</dbReference>
<keyword evidence="4 8" id="KW-1133">Transmembrane helix</keyword>
<feature type="transmembrane region" description="Helical" evidence="8">
    <location>
        <begin position="183"/>
        <end position="200"/>
    </location>
</feature>
<gene>
    <name evidence="9" type="ORF">COCCADRAFT_34699</name>
</gene>
<evidence type="ECO:0000313" key="10">
    <source>
        <dbReference type="Proteomes" id="UP000053841"/>
    </source>
</evidence>
<accession>W6Y888</accession>
<dbReference type="eggNOG" id="KOG0223">
    <property type="taxonomic scope" value="Eukaryota"/>
</dbReference>
<comment type="subcellular location">
    <subcellularLocation>
        <location evidence="1">Membrane</location>
        <topology evidence="1">Multi-pass membrane protein</topology>
    </subcellularLocation>
</comment>
<evidence type="ECO:0000256" key="6">
    <source>
        <dbReference type="RuleBase" id="RU000477"/>
    </source>
</evidence>
<dbReference type="RefSeq" id="XP_007709842.1">
    <property type="nucleotide sequence ID" value="XM_007711652.1"/>
</dbReference>
<keyword evidence="10" id="KW-1185">Reference proteome</keyword>
<dbReference type="InterPro" id="IPR034294">
    <property type="entry name" value="Aquaporin_transptr"/>
</dbReference>
<protein>
    <recommendedName>
        <fullName evidence="11">Aquaporin</fullName>
    </recommendedName>
</protein>
<dbReference type="Proteomes" id="UP000053841">
    <property type="component" value="Unassembled WGS sequence"/>
</dbReference>
<evidence type="ECO:0008006" key="11">
    <source>
        <dbReference type="Google" id="ProtNLM"/>
    </source>
</evidence>
<feature type="transmembrane region" description="Helical" evidence="8">
    <location>
        <begin position="207"/>
        <end position="228"/>
    </location>
</feature>
<dbReference type="GO" id="GO:0005886">
    <property type="term" value="C:plasma membrane"/>
    <property type="evidence" value="ECO:0007669"/>
    <property type="project" value="TreeGrafter"/>
</dbReference>